<gene>
    <name evidence="1" type="ORF">DC430_02390</name>
</gene>
<accession>A0AA92HAN4</accession>
<organism evidence="1 2">
    <name type="scientific">Rhizobium rhizogenes</name>
    <name type="common">Agrobacterium rhizogenes</name>
    <dbReference type="NCBI Taxonomy" id="359"/>
    <lineage>
        <taxon>Bacteria</taxon>
        <taxon>Pseudomonadati</taxon>
        <taxon>Pseudomonadota</taxon>
        <taxon>Alphaproteobacteria</taxon>
        <taxon>Hyphomicrobiales</taxon>
        <taxon>Rhizobiaceae</taxon>
        <taxon>Rhizobium/Agrobacterium group</taxon>
        <taxon>Rhizobium</taxon>
    </lineage>
</organism>
<sequence length="177" mass="19797">MNAIKIMTTYAAPQAAQVVCKLVVNVDKMSRLFLSSDEKCVSVNFPFVTHTLDGEVRFVSKSCGVVDNRMSSNILSLLSGGALEAEEVLEFAEPILELLDAEASCWRLLRDLIMVDDGYLRFDHDPTRENGRLHPLNHIDVFYSQSTTFKMGVSNKLALEDLVDILNLKSNCHFIAK</sequence>
<dbReference type="AlphaFoldDB" id="A0AA92HAN4"/>
<evidence type="ECO:0000313" key="1">
    <source>
        <dbReference type="EMBL" id="PVE56646.1"/>
    </source>
</evidence>
<dbReference type="Proteomes" id="UP000244335">
    <property type="component" value="Unassembled WGS sequence"/>
</dbReference>
<comment type="caution">
    <text evidence="1">The sequence shown here is derived from an EMBL/GenBank/DDBJ whole genome shotgun (WGS) entry which is preliminary data.</text>
</comment>
<reference evidence="1 2" key="1">
    <citation type="submission" date="2018-04" db="EMBL/GenBank/DDBJ databases">
        <authorList>
            <person name="Hagen T."/>
        </authorList>
    </citation>
    <scope>NUCLEOTIDE SEQUENCE [LARGE SCALE GENOMIC DNA]</scope>
    <source>
        <strain evidence="1 2">TPD7009</strain>
    </source>
</reference>
<protein>
    <submittedName>
        <fullName evidence="1">Uncharacterized protein</fullName>
    </submittedName>
</protein>
<proteinExistence type="predicted"/>
<evidence type="ECO:0000313" key="2">
    <source>
        <dbReference type="Proteomes" id="UP000244335"/>
    </source>
</evidence>
<dbReference type="EMBL" id="QDFR01000001">
    <property type="protein sequence ID" value="PVE56646.1"/>
    <property type="molecule type" value="Genomic_DNA"/>
</dbReference>
<name>A0AA92HAN4_RHIRH</name>